<evidence type="ECO:0008006" key="13">
    <source>
        <dbReference type="Google" id="ProtNLM"/>
    </source>
</evidence>
<evidence type="ECO:0000256" key="9">
    <source>
        <dbReference type="RuleBase" id="RU000461"/>
    </source>
</evidence>
<evidence type="ECO:0000256" key="7">
    <source>
        <dbReference type="ARBA" id="ARBA00023033"/>
    </source>
</evidence>
<feature type="compositionally biased region" description="Polar residues" evidence="10">
    <location>
        <begin position="55"/>
        <end position="76"/>
    </location>
</feature>
<evidence type="ECO:0000256" key="1">
    <source>
        <dbReference type="ARBA" id="ARBA00001971"/>
    </source>
</evidence>
<dbReference type="RefSeq" id="XP_038078039.1">
    <property type="nucleotide sequence ID" value="XM_038222111.1"/>
</dbReference>
<dbReference type="PRINTS" id="PR00385">
    <property type="entry name" value="P450"/>
</dbReference>
<sequence>MFSASQSSSMYQLAKAAAGSRPVQIYLSRLTCTSSPSNAAQAGVCPMANHDLADSNTDVASSPRTAGSTTGANALSTARPYEEVPGPKGLPVLGSLLDYTKLGQYSLEKMHEAIVDRFKKYGPIYKENIAGAEAVHILDPKDVADLFRNEGKTPRRILMEPMAFYRKIRKKNAGIANLQGEQWRKWRSALQHIMLKPKSVADWIPNMEACANDFITLMAARRDDKGEIPDYHGQIHKWALESSFSIVFGKRIGCLDPSTDTNPEAASLISSTNDFFTGLCNLTFGFPLYKYGIRTKTWSRFADAQDLLYNTAVEYIKQYVEEMNNRDVTSPEANENESTEQATVIDYLLRRGALEFEDLCTLTNDLLLAAVDTTSNLMGFCLYCLAKNPEVQERLHEEVNRVLPAGTPATAEALQNIPYLKAVVKETTRVFPPVDGTSRISNDDITVRGYRIPANTLVRVHCLSGQMPQYFKEHHKFKPERWMRGHEGFEDIDPFLVLPFGTGSRMCLGRRLAEQEVYLLLARIVQNFTIEWHHEDLDYLFRLTNVPSRPLELTFLERA</sequence>
<dbReference type="FunFam" id="1.10.630.10:FF:000006">
    <property type="entry name" value="Cytochrome P450 302a1, mitochondrial"/>
    <property type="match status" value="1"/>
</dbReference>
<dbReference type="InterPro" id="IPR050479">
    <property type="entry name" value="CYP11_CYP27_families"/>
</dbReference>
<dbReference type="PROSITE" id="PS00086">
    <property type="entry name" value="CYTOCHROME_P450"/>
    <property type="match status" value="1"/>
</dbReference>
<keyword evidence="7 9" id="KW-0503">Monooxygenase</keyword>
<keyword evidence="12" id="KW-1185">Reference proteome</keyword>
<keyword evidence="5 9" id="KW-0560">Oxidoreductase</keyword>
<dbReference type="OrthoDB" id="3945418at2759"/>
<dbReference type="GeneID" id="119745612"/>
<reference evidence="11" key="1">
    <citation type="submission" date="2022-11" db="UniProtKB">
        <authorList>
            <consortium name="EnsemblMetazoa"/>
        </authorList>
    </citation>
    <scope>IDENTIFICATION</scope>
</reference>
<dbReference type="OMA" id="RIIMEPM"/>
<dbReference type="PANTHER" id="PTHR24279:SF120">
    <property type="entry name" value="CYTOCHROME P450"/>
    <property type="match status" value="1"/>
</dbReference>
<evidence type="ECO:0000256" key="8">
    <source>
        <dbReference type="PIRSR" id="PIRSR602401-1"/>
    </source>
</evidence>
<comment type="cofactor">
    <cofactor evidence="1 8">
        <name>heme</name>
        <dbReference type="ChEBI" id="CHEBI:30413"/>
    </cofactor>
</comment>
<dbReference type="GO" id="GO:0004497">
    <property type="term" value="F:monooxygenase activity"/>
    <property type="evidence" value="ECO:0007669"/>
    <property type="project" value="UniProtKB-KW"/>
</dbReference>
<feature type="region of interest" description="Disordered" evidence="10">
    <location>
        <begin position="55"/>
        <end position="82"/>
    </location>
</feature>
<feature type="binding site" description="axial binding residue" evidence="8">
    <location>
        <position position="507"/>
    </location>
    <ligand>
        <name>heme</name>
        <dbReference type="ChEBI" id="CHEBI:30413"/>
    </ligand>
    <ligandPart>
        <name>Fe</name>
        <dbReference type="ChEBI" id="CHEBI:18248"/>
    </ligandPart>
</feature>
<dbReference type="EnsemblMetazoa" id="XM_038222129.1">
    <property type="protein sequence ID" value="XP_038078057.1"/>
    <property type="gene ID" value="LOC119745612"/>
</dbReference>
<comment type="similarity">
    <text evidence="2 9">Belongs to the cytochrome P450 family.</text>
</comment>
<dbReference type="RefSeq" id="XP_038078030.1">
    <property type="nucleotide sequence ID" value="XM_038222102.1"/>
</dbReference>
<proteinExistence type="inferred from homology"/>
<accession>A0A914BP48</accession>
<keyword evidence="6 8" id="KW-0408">Iron</keyword>
<protein>
    <recommendedName>
        <fullName evidence="13">Cytochrome P450</fullName>
    </recommendedName>
</protein>
<evidence type="ECO:0000256" key="6">
    <source>
        <dbReference type="ARBA" id="ARBA00023004"/>
    </source>
</evidence>
<evidence type="ECO:0000256" key="10">
    <source>
        <dbReference type="SAM" id="MobiDB-lite"/>
    </source>
</evidence>
<organism evidence="11 12">
    <name type="scientific">Patiria miniata</name>
    <name type="common">Bat star</name>
    <name type="synonym">Asterina miniata</name>
    <dbReference type="NCBI Taxonomy" id="46514"/>
    <lineage>
        <taxon>Eukaryota</taxon>
        <taxon>Metazoa</taxon>
        <taxon>Echinodermata</taxon>
        <taxon>Eleutherozoa</taxon>
        <taxon>Asterozoa</taxon>
        <taxon>Asteroidea</taxon>
        <taxon>Valvatacea</taxon>
        <taxon>Valvatida</taxon>
        <taxon>Asterinidae</taxon>
        <taxon>Patiria</taxon>
    </lineage>
</organism>
<dbReference type="Gene3D" id="1.10.630.10">
    <property type="entry name" value="Cytochrome P450"/>
    <property type="match status" value="1"/>
</dbReference>
<dbReference type="GO" id="GO:0020037">
    <property type="term" value="F:heme binding"/>
    <property type="evidence" value="ECO:0007669"/>
    <property type="project" value="InterPro"/>
</dbReference>
<dbReference type="Pfam" id="PF00067">
    <property type="entry name" value="p450"/>
    <property type="match status" value="1"/>
</dbReference>
<dbReference type="InterPro" id="IPR002401">
    <property type="entry name" value="Cyt_P450_E_grp-I"/>
</dbReference>
<dbReference type="PANTHER" id="PTHR24279">
    <property type="entry name" value="CYTOCHROME P450"/>
    <property type="match status" value="1"/>
</dbReference>
<dbReference type="EnsemblMetazoa" id="XM_038222111.1">
    <property type="protein sequence ID" value="XP_038078039.1"/>
    <property type="gene ID" value="LOC119745612"/>
</dbReference>
<keyword evidence="3 8" id="KW-0349">Heme</keyword>
<dbReference type="RefSeq" id="XP_038078057.1">
    <property type="nucleotide sequence ID" value="XM_038222129.1"/>
</dbReference>
<evidence type="ECO:0000313" key="11">
    <source>
        <dbReference type="EnsemblMetazoa" id="XP_038078048.1"/>
    </source>
</evidence>
<evidence type="ECO:0000256" key="4">
    <source>
        <dbReference type="ARBA" id="ARBA00022723"/>
    </source>
</evidence>
<evidence type="ECO:0000256" key="2">
    <source>
        <dbReference type="ARBA" id="ARBA00010617"/>
    </source>
</evidence>
<evidence type="ECO:0000313" key="12">
    <source>
        <dbReference type="Proteomes" id="UP000887568"/>
    </source>
</evidence>
<dbReference type="AlphaFoldDB" id="A0A914BP48"/>
<dbReference type="GO" id="GO:0016705">
    <property type="term" value="F:oxidoreductase activity, acting on paired donors, with incorporation or reduction of molecular oxygen"/>
    <property type="evidence" value="ECO:0007669"/>
    <property type="project" value="InterPro"/>
</dbReference>
<dbReference type="Proteomes" id="UP000887568">
    <property type="component" value="Unplaced"/>
</dbReference>
<dbReference type="PRINTS" id="PR00463">
    <property type="entry name" value="EP450I"/>
</dbReference>
<dbReference type="EnsemblMetazoa" id="XM_038222120.1">
    <property type="protein sequence ID" value="XP_038078048.1"/>
    <property type="gene ID" value="LOC119745612"/>
</dbReference>
<dbReference type="GO" id="GO:0005506">
    <property type="term" value="F:iron ion binding"/>
    <property type="evidence" value="ECO:0007669"/>
    <property type="project" value="InterPro"/>
</dbReference>
<evidence type="ECO:0000256" key="5">
    <source>
        <dbReference type="ARBA" id="ARBA00023002"/>
    </source>
</evidence>
<dbReference type="InterPro" id="IPR017972">
    <property type="entry name" value="Cyt_P450_CS"/>
</dbReference>
<dbReference type="SUPFAM" id="SSF48264">
    <property type="entry name" value="Cytochrome P450"/>
    <property type="match status" value="1"/>
</dbReference>
<dbReference type="EnsemblMetazoa" id="XM_038222102.1">
    <property type="protein sequence ID" value="XP_038078030.1"/>
    <property type="gene ID" value="LOC119745612"/>
</dbReference>
<dbReference type="InterPro" id="IPR036396">
    <property type="entry name" value="Cyt_P450_sf"/>
</dbReference>
<keyword evidence="4 8" id="KW-0479">Metal-binding</keyword>
<dbReference type="CDD" id="cd11054">
    <property type="entry name" value="CYP24A1-like"/>
    <property type="match status" value="1"/>
</dbReference>
<dbReference type="InterPro" id="IPR001128">
    <property type="entry name" value="Cyt_P450"/>
</dbReference>
<name>A0A914BP48_PATMI</name>
<evidence type="ECO:0000256" key="3">
    <source>
        <dbReference type="ARBA" id="ARBA00022617"/>
    </source>
</evidence>
<dbReference type="RefSeq" id="XP_038078048.1">
    <property type="nucleotide sequence ID" value="XM_038222120.1"/>
</dbReference>